<gene>
    <name evidence="2" type="ORF">G6N77_02905</name>
</gene>
<comment type="caution">
    <text evidence="2">The sequence shown here is derived from an EMBL/GenBank/DDBJ whole genome shotgun (WGS) entry which is preliminary data.</text>
</comment>
<keyword evidence="1" id="KW-1133">Transmembrane helix</keyword>
<feature type="transmembrane region" description="Helical" evidence="1">
    <location>
        <begin position="135"/>
        <end position="156"/>
    </location>
</feature>
<accession>A0ABX0DDC3</accession>
<keyword evidence="3" id="KW-1185">Reference proteome</keyword>
<evidence type="ECO:0000313" key="2">
    <source>
        <dbReference type="EMBL" id="NGN82415.1"/>
    </source>
</evidence>
<organism evidence="2 3">
    <name type="scientific">Arthrobacter silviterrae</name>
    <dbReference type="NCBI Taxonomy" id="2026658"/>
    <lineage>
        <taxon>Bacteria</taxon>
        <taxon>Bacillati</taxon>
        <taxon>Actinomycetota</taxon>
        <taxon>Actinomycetes</taxon>
        <taxon>Micrococcales</taxon>
        <taxon>Micrococcaceae</taxon>
        <taxon>Arthrobacter</taxon>
    </lineage>
</organism>
<proteinExistence type="predicted"/>
<dbReference type="Proteomes" id="UP000479226">
    <property type="component" value="Unassembled WGS sequence"/>
</dbReference>
<name>A0ABX0DDC3_9MICC</name>
<feature type="transmembrane region" description="Helical" evidence="1">
    <location>
        <begin position="236"/>
        <end position="256"/>
    </location>
</feature>
<dbReference type="EMBL" id="JAAKZI010000003">
    <property type="protein sequence ID" value="NGN82415.1"/>
    <property type="molecule type" value="Genomic_DNA"/>
</dbReference>
<feature type="transmembrane region" description="Helical" evidence="1">
    <location>
        <begin position="20"/>
        <end position="42"/>
    </location>
</feature>
<feature type="transmembrane region" description="Helical" evidence="1">
    <location>
        <begin position="209"/>
        <end position="230"/>
    </location>
</feature>
<sequence>MKGSQPSRGGGAPAFDRRTFSVSASAVVLITAGLGAWLLAIAGRLPNPIASHWSGSGAADGFAGVGTSATLGVAVSLGTGLLVGGCLSLNSLASGLRRAGVALTVVFTAFMAMIFVAGLAPQIGKASAVGTVMDWGLVWAGLGIALAAGILLAFLVPARPLEAFDGGLPGSFPGSRHEGGLPRGARVDAAAAGRGESASCRIRATPGMYAVVGGIAFVALAVLAFASPWWLLGGAALAAAVVSFMAGTVSASSDGLSVRVWGRWRIVHIPVAAYGSARAIEDIEPMRYGGWGYRAGSWGTAFVVRRGPGLVVSLAGGREFVVNADTMWKTPNAWQPCSTATGGWRKTVMLKARRA</sequence>
<evidence type="ECO:0008006" key="4">
    <source>
        <dbReference type="Google" id="ProtNLM"/>
    </source>
</evidence>
<feature type="transmembrane region" description="Helical" evidence="1">
    <location>
        <begin position="62"/>
        <end position="89"/>
    </location>
</feature>
<feature type="transmembrane region" description="Helical" evidence="1">
    <location>
        <begin position="101"/>
        <end position="123"/>
    </location>
</feature>
<protein>
    <recommendedName>
        <fullName evidence="4">DUF1648 domain-containing protein</fullName>
    </recommendedName>
</protein>
<dbReference type="RefSeq" id="WP_165180520.1">
    <property type="nucleotide sequence ID" value="NZ_JAAKZI010000003.1"/>
</dbReference>
<keyword evidence="1" id="KW-0472">Membrane</keyword>
<keyword evidence="1" id="KW-0812">Transmembrane</keyword>
<evidence type="ECO:0000256" key="1">
    <source>
        <dbReference type="SAM" id="Phobius"/>
    </source>
</evidence>
<evidence type="ECO:0000313" key="3">
    <source>
        <dbReference type="Proteomes" id="UP000479226"/>
    </source>
</evidence>
<reference evidence="2 3" key="1">
    <citation type="submission" date="2020-02" db="EMBL/GenBank/DDBJ databases">
        <title>Genome sequence of the type strain DSM 27180 of Arthrobacter silviterrae.</title>
        <authorList>
            <person name="Gao J."/>
            <person name="Sun J."/>
        </authorList>
    </citation>
    <scope>NUCLEOTIDE SEQUENCE [LARGE SCALE GENOMIC DNA]</scope>
    <source>
        <strain evidence="2 3">DSM 27180</strain>
    </source>
</reference>